<feature type="region of interest" description="Disordered" evidence="1">
    <location>
        <begin position="363"/>
        <end position="404"/>
    </location>
</feature>
<evidence type="ECO:0000313" key="2">
    <source>
        <dbReference type="EMBL" id="KAL2826534.1"/>
    </source>
</evidence>
<sequence length="452" mass="49872">MSSVSVRSRPVHANSDTVVPSITRTAPSEDIYRHVQSQLDLTAVSTLTSNADNNDAQSTLVLQESETCSIDSWSEFEMIDDIENDADVDTDSDGDEHDAEDFGFDAVSLSGLDLDSDSDGVMDLNSGSDLGPMSQPERKSEPNASGMAIDNDSHTKSMATSSRPRAEHAGTIPDLFAQWQEEDHHPHEFIRWVVMQVTAYRNPQPCFEGERATTTIATPIRRIDSDNDRRITPKASCRRNASNNFNWSTLCSGSYGTLIGQAGQAQEDGVASTALHEGWSRPFLKISGVGGSSEEDDTTDVEWPSGGWMRVDRDSYGRGFRLGENEEDLGPIAKGVGVGDGKGQEENLAEIAWFNGAMDRLQEKEGDEDEDEDEDEELSETSSMVPSTNNRPETDTTNNQKLTTRYDYVARPAIRGINWLTSRFASAFVDSDSAKEQENDWESGCDNYKFKR</sequence>
<feature type="region of interest" description="Disordered" evidence="1">
    <location>
        <begin position="115"/>
        <end position="167"/>
    </location>
</feature>
<name>A0ABR4IFK3_9EURO</name>
<proteinExistence type="predicted"/>
<feature type="region of interest" description="Disordered" evidence="1">
    <location>
        <begin position="430"/>
        <end position="452"/>
    </location>
</feature>
<evidence type="ECO:0000313" key="3">
    <source>
        <dbReference type="Proteomes" id="UP001610446"/>
    </source>
</evidence>
<dbReference type="Proteomes" id="UP001610446">
    <property type="component" value="Unassembled WGS sequence"/>
</dbReference>
<gene>
    <name evidence="2" type="ORF">BJY01DRAFT_255983</name>
</gene>
<feature type="compositionally biased region" description="Polar residues" evidence="1">
    <location>
        <begin position="380"/>
        <end position="403"/>
    </location>
</feature>
<accession>A0ABR4IFK3</accession>
<organism evidence="2 3">
    <name type="scientific">Aspergillus pseudoustus</name>
    <dbReference type="NCBI Taxonomy" id="1810923"/>
    <lineage>
        <taxon>Eukaryota</taxon>
        <taxon>Fungi</taxon>
        <taxon>Dikarya</taxon>
        <taxon>Ascomycota</taxon>
        <taxon>Pezizomycotina</taxon>
        <taxon>Eurotiomycetes</taxon>
        <taxon>Eurotiomycetidae</taxon>
        <taxon>Eurotiales</taxon>
        <taxon>Aspergillaceae</taxon>
        <taxon>Aspergillus</taxon>
        <taxon>Aspergillus subgen. Nidulantes</taxon>
    </lineage>
</organism>
<evidence type="ECO:0000256" key="1">
    <source>
        <dbReference type="SAM" id="MobiDB-lite"/>
    </source>
</evidence>
<protein>
    <submittedName>
        <fullName evidence="2">Uncharacterized protein</fullName>
    </submittedName>
</protein>
<keyword evidence="3" id="KW-1185">Reference proteome</keyword>
<reference evidence="2 3" key="1">
    <citation type="submission" date="2024-07" db="EMBL/GenBank/DDBJ databases">
        <title>Section-level genome sequencing and comparative genomics of Aspergillus sections Usti and Cavernicolus.</title>
        <authorList>
            <consortium name="Lawrence Berkeley National Laboratory"/>
            <person name="Nybo J.L."/>
            <person name="Vesth T.C."/>
            <person name="Theobald S."/>
            <person name="Frisvad J.C."/>
            <person name="Larsen T.O."/>
            <person name="Kjaerboelling I."/>
            <person name="Rothschild-Mancinelli K."/>
            <person name="Lyhne E.K."/>
            <person name="Kogle M.E."/>
            <person name="Barry K."/>
            <person name="Clum A."/>
            <person name="Na H."/>
            <person name="Ledsgaard L."/>
            <person name="Lin J."/>
            <person name="Lipzen A."/>
            <person name="Kuo A."/>
            <person name="Riley R."/>
            <person name="Mondo S."/>
            <person name="Labutti K."/>
            <person name="Haridas S."/>
            <person name="Pangalinan J."/>
            <person name="Salamov A.A."/>
            <person name="Simmons B.A."/>
            <person name="Magnuson J.K."/>
            <person name="Chen J."/>
            <person name="Drula E."/>
            <person name="Henrissat B."/>
            <person name="Wiebenga A."/>
            <person name="Lubbers R.J."/>
            <person name="Gomes A.C."/>
            <person name="Makela M.R."/>
            <person name="Stajich J."/>
            <person name="Grigoriev I.V."/>
            <person name="Mortensen U.H."/>
            <person name="De Vries R.P."/>
            <person name="Baker S.E."/>
            <person name="Andersen M.R."/>
        </authorList>
    </citation>
    <scope>NUCLEOTIDE SEQUENCE [LARGE SCALE GENOMIC DNA]</scope>
    <source>
        <strain evidence="2 3">CBS 123904</strain>
    </source>
</reference>
<comment type="caution">
    <text evidence="2">The sequence shown here is derived from an EMBL/GenBank/DDBJ whole genome shotgun (WGS) entry which is preliminary data.</text>
</comment>
<feature type="region of interest" description="Disordered" evidence="1">
    <location>
        <begin position="286"/>
        <end position="306"/>
    </location>
</feature>
<dbReference type="EMBL" id="JBFXLU010000439">
    <property type="protein sequence ID" value="KAL2826534.1"/>
    <property type="molecule type" value="Genomic_DNA"/>
</dbReference>
<feature type="compositionally biased region" description="Acidic residues" evidence="1">
    <location>
        <begin position="365"/>
        <end position="379"/>
    </location>
</feature>